<sequence length="124" mass="12916">MQQAALTISAVLLATTMGVHSVIGQRRLIRPLLDEESGVMKHALARFITPFAWHLTSGIGLVLAAILLAWAWAPDRALAIGLAATGIVFTASGLIDAIGSRGKHIGWVPLTLIGLSALAALFAA</sequence>
<feature type="transmembrane region" description="Helical" evidence="1">
    <location>
        <begin position="104"/>
        <end position="123"/>
    </location>
</feature>
<comment type="caution">
    <text evidence="2">The sequence shown here is derived from an EMBL/GenBank/DDBJ whole genome shotgun (WGS) entry which is preliminary data.</text>
</comment>
<reference evidence="2" key="1">
    <citation type="submission" date="2022-05" db="EMBL/GenBank/DDBJ databases">
        <authorList>
            <person name="Jo J.-H."/>
            <person name="Im W.-T."/>
        </authorList>
    </citation>
    <scope>NUCLEOTIDE SEQUENCE</scope>
    <source>
        <strain evidence="2">RB56-2</strain>
    </source>
</reference>
<evidence type="ECO:0000256" key="1">
    <source>
        <dbReference type="SAM" id="Phobius"/>
    </source>
</evidence>
<gene>
    <name evidence="2" type="ORF">LZ518_06440</name>
</gene>
<dbReference type="RefSeq" id="WP_249915186.1">
    <property type="nucleotide sequence ID" value="NZ_JAMGBB010000001.1"/>
</dbReference>
<dbReference type="EMBL" id="JAMGBB010000001">
    <property type="protein sequence ID" value="MCL6740770.1"/>
    <property type="molecule type" value="Genomic_DNA"/>
</dbReference>
<accession>A0ABT0S8N3</accession>
<evidence type="ECO:0000313" key="3">
    <source>
        <dbReference type="Proteomes" id="UP001165383"/>
    </source>
</evidence>
<evidence type="ECO:0008006" key="4">
    <source>
        <dbReference type="Google" id="ProtNLM"/>
    </source>
</evidence>
<protein>
    <recommendedName>
        <fullName evidence="4">DUF423 domain-containing protein</fullName>
    </recommendedName>
</protein>
<feature type="transmembrane region" description="Helical" evidence="1">
    <location>
        <begin position="77"/>
        <end position="98"/>
    </location>
</feature>
<keyword evidence="1" id="KW-1133">Transmembrane helix</keyword>
<feature type="transmembrane region" description="Helical" evidence="1">
    <location>
        <begin position="48"/>
        <end position="70"/>
    </location>
</feature>
<organism evidence="2 3">
    <name type="scientific">Sphingomonas brevis</name>
    <dbReference type="NCBI Taxonomy" id="2908206"/>
    <lineage>
        <taxon>Bacteria</taxon>
        <taxon>Pseudomonadati</taxon>
        <taxon>Pseudomonadota</taxon>
        <taxon>Alphaproteobacteria</taxon>
        <taxon>Sphingomonadales</taxon>
        <taxon>Sphingomonadaceae</taxon>
        <taxon>Sphingomonas</taxon>
    </lineage>
</organism>
<dbReference type="Proteomes" id="UP001165383">
    <property type="component" value="Unassembled WGS sequence"/>
</dbReference>
<proteinExistence type="predicted"/>
<keyword evidence="1" id="KW-0472">Membrane</keyword>
<keyword evidence="3" id="KW-1185">Reference proteome</keyword>
<evidence type="ECO:0000313" key="2">
    <source>
        <dbReference type="EMBL" id="MCL6740770.1"/>
    </source>
</evidence>
<name>A0ABT0S8N3_9SPHN</name>
<keyword evidence="1" id="KW-0812">Transmembrane</keyword>